<dbReference type="GO" id="GO:0008235">
    <property type="term" value="F:metalloexopeptidase activity"/>
    <property type="evidence" value="ECO:0007669"/>
    <property type="project" value="InterPro"/>
</dbReference>
<keyword evidence="1" id="KW-0645">Protease</keyword>
<keyword evidence="6" id="KW-1185">Reference proteome</keyword>
<name>A0A085VZY5_9BACT</name>
<dbReference type="GO" id="GO:0004252">
    <property type="term" value="F:serine-type endopeptidase activity"/>
    <property type="evidence" value="ECO:0007669"/>
    <property type="project" value="InterPro"/>
</dbReference>
<dbReference type="OrthoDB" id="1521787at2"/>
<comment type="caution">
    <text evidence="5">The sequence shown here is derived from an EMBL/GenBank/DDBJ whole genome shotgun (WGS) entry which is preliminary data.</text>
</comment>
<dbReference type="InterPro" id="IPR045175">
    <property type="entry name" value="M28_fam"/>
</dbReference>
<dbReference type="InterPro" id="IPR007484">
    <property type="entry name" value="Peptidase_M28"/>
</dbReference>
<dbReference type="GO" id="GO:0006508">
    <property type="term" value="P:proteolysis"/>
    <property type="evidence" value="ECO:0007669"/>
    <property type="project" value="UniProtKB-KW"/>
</dbReference>
<organism evidence="5 6">
    <name type="scientific">Hyalangium minutum</name>
    <dbReference type="NCBI Taxonomy" id="394096"/>
    <lineage>
        <taxon>Bacteria</taxon>
        <taxon>Pseudomonadati</taxon>
        <taxon>Myxococcota</taxon>
        <taxon>Myxococcia</taxon>
        <taxon>Myxococcales</taxon>
        <taxon>Cystobacterineae</taxon>
        <taxon>Archangiaceae</taxon>
        <taxon>Hyalangium</taxon>
    </lineage>
</organism>
<dbReference type="PANTHER" id="PTHR12147:SF26">
    <property type="entry name" value="PEPTIDASE M28 DOMAIN-CONTAINING PROTEIN"/>
    <property type="match status" value="1"/>
</dbReference>
<feature type="region of interest" description="Disordered" evidence="3">
    <location>
        <begin position="1"/>
        <end position="95"/>
    </location>
</feature>
<dbReference type="PANTHER" id="PTHR12147">
    <property type="entry name" value="METALLOPEPTIDASE M28 FAMILY MEMBER"/>
    <property type="match status" value="1"/>
</dbReference>
<evidence type="ECO:0000313" key="6">
    <source>
        <dbReference type="Proteomes" id="UP000028725"/>
    </source>
</evidence>
<dbReference type="PATRIC" id="fig|394096.3.peg.8354"/>
<keyword evidence="2" id="KW-0378">Hydrolase</keyword>
<dbReference type="SUPFAM" id="SSF53187">
    <property type="entry name" value="Zn-dependent exopeptidases"/>
    <property type="match status" value="1"/>
</dbReference>
<feature type="domain" description="P/Homo B" evidence="4">
    <location>
        <begin position="77"/>
        <end position="198"/>
    </location>
</feature>
<feature type="compositionally biased region" description="Polar residues" evidence="3">
    <location>
        <begin position="21"/>
        <end position="44"/>
    </location>
</feature>
<dbReference type="Proteomes" id="UP000028725">
    <property type="component" value="Unassembled WGS sequence"/>
</dbReference>
<proteinExistence type="predicted"/>
<dbReference type="AlphaFoldDB" id="A0A085VZY5"/>
<feature type="compositionally biased region" description="Low complexity" evidence="3">
    <location>
        <begin position="71"/>
        <end position="82"/>
    </location>
</feature>
<dbReference type="PROSITE" id="PS51829">
    <property type="entry name" value="P_HOMO_B"/>
    <property type="match status" value="1"/>
</dbReference>
<dbReference type="SUPFAM" id="SSF49785">
    <property type="entry name" value="Galactose-binding domain-like"/>
    <property type="match status" value="1"/>
</dbReference>
<dbReference type="Pfam" id="PF04389">
    <property type="entry name" value="Peptidase_M28"/>
    <property type="match status" value="1"/>
</dbReference>
<accession>A0A085VZY5</accession>
<evidence type="ECO:0000313" key="5">
    <source>
        <dbReference type="EMBL" id="KFE60998.1"/>
    </source>
</evidence>
<dbReference type="Pfam" id="PF01483">
    <property type="entry name" value="P_proprotein"/>
    <property type="match status" value="1"/>
</dbReference>
<evidence type="ECO:0000256" key="2">
    <source>
        <dbReference type="ARBA" id="ARBA00022801"/>
    </source>
</evidence>
<dbReference type="Gene3D" id="3.40.630.10">
    <property type="entry name" value="Zn peptidases"/>
    <property type="match status" value="1"/>
</dbReference>
<evidence type="ECO:0000256" key="1">
    <source>
        <dbReference type="ARBA" id="ARBA00022670"/>
    </source>
</evidence>
<gene>
    <name evidence="5" type="ORF">DB31_4622</name>
</gene>
<protein>
    <recommendedName>
        <fullName evidence="4">P/Homo B domain-containing protein</fullName>
    </recommendedName>
</protein>
<dbReference type="Gene3D" id="2.60.120.260">
    <property type="entry name" value="Galactose-binding domain-like"/>
    <property type="match status" value="1"/>
</dbReference>
<evidence type="ECO:0000259" key="4">
    <source>
        <dbReference type="PROSITE" id="PS51829"/>
    </source>
</evidence>
<feature type="region of interest" description="Disordered" evidence="3">
    <location>
        <begin position="186"/>
        <end position="209"/>
    </location>
</feature>
<evidence type="ECO:0000256" key="3">
    <source>
        <dbReference type="SAM" id="MobiDB-lite"/>
    </source>
</evidence>
<reference evidence="5 6" key="1">
    <citation type="submission" date="2014-04" db="EMBL/GenBank/DDBJ databases">
        <title>Genome assembly of Hyalangium minutum DSM 14724.</title>
        <authorList>
            <person name="Sharma G."/>
            <person name="Subramanian S."/>
        </authorList>
    </citation>
    <scope>NUCLEOTIDE SEQUENCE [LARGE SCALE GENOMIC DNA]</scope>
    <source>
        <strain evidence="5 6">DSM 14724</strain>
    </source>
</reference>
<sequence length="582" mass="62592">MAARISEKFQGVSLPREVLTASRSSGAQAETPQPAASTRASQGGSDRFESTPAARQRVALGETPRPQLPRAATPAAGAPITASVTPNAPIPDNQTMTSTLSLTGDATVDSLKLDLDLQHTYRGDLVVSLTSPSGKTAVVSNKQGGSADDLKGSFDLSAFAGEKAAGTWTLTVQDTARQDTGTLKSWGLSITPKGEQPPPPPPASEDSDPMKHIEYLASDALQGRDSPSDGLSAASEYVKQLAQKYGLTGPNTHNPSDPFQQKFQVFSFANENAARGQAVWGEHGAHKEFGHEMFQEGFYLDENMPAETREVLTRKYEETMKASGQTLAPRSGPMTVDQLRQVSEAGPMAQNTMAMLQGTGPHKDEVIVVMAHLDHIGTGRDGKVNNGADDNASGSAVLMASIPELVEAQKRGELDRSVLFVWTGAEEKGLVGSQYFVDHPIPGLGLDKISGVVNMDMVGRWDDQRLSIVDTNSRGQANYFRDVVNQANQKLADPFDRLNQDINQYRDRQDGAVFTRKGEDVLFMFEGLSNPNGGGSLNPDYHQPTDDIDKIIRDNGGNKPRRVKDLMVNVIQLAANRQAPAA</sequence>
<dbReference type="InterPro" id="IPR008979">
    <property type="entry name" value="Galactose-bd-like_sf"/>
</dbReference>
<dbReference type="InterPro" id="IPR002884">
    <property type="entry name" value="P_dom"/>
</dbReference>
<dbReference type="EMBL" id="JMCB01000026">
    <property type="protein sequence ID" value="KFE60998.1"/>
    <property type="molecule type" value="Genomic_DNA"/>
</dbReference>
<dbReference type="STRING" id="394096.DB31_4622"/>